<dbReference type="OrthoDB" id="5410741at2759"/>
<organism evidence="1 2">
    <name type="scientific">Zopfia rhizophila CBS 207.26</name>
    <dbReference type="NCBI Taxonomy" id="1314779"/>
    <lineage>
        <taxon>Eukaryota</taxon>
        <taxon>Fungi</taxon>
        <taxon>Dikarya</taxon>
        <taxon>Ascomycota</taxon>
        <taxon>Pezizomycotina</taxon>
        <taxon>Dothideomycetes</taxon>
        <taxon>Dothideomycetes incertae sedis</taxon>
        <taxon>Zopfiaceae</taxon>
        <taxon>Zopfia</taxon>
    </lineage>
</organism>
<accession>A0A6A6E8F4</accession>
<dbReference type="Proteomes" id="UP000800200">
    <property type="component" value="Unassembled WGS sequence"/>
</dbReference>
<protein>
    <recommendedName>
        <fullName evidence="3">Tc1-like transposase DDE domain-containing protein</fullName>
    </recommendedName>
</protein>
<dbReference type="AlphaFoldDB" id="A0A6A6E8F4"/>
<evidence type="ECO:0000313" key="2">
    <source>
        <dbReference type="Proteomes" id="UP000800200"/>
    </source>
</evidence>
<evidence type="ECO:0008006" key="3">
    <source>
        <dbReference type="Google" id="ProtNLM"/>
    </source>
</evidence>
<dbReference type="Gene3D" id="3.30.420.10">
    <property type="entry name" value="Ribonuclease H-like superfamily/Ribonuclease H"/>
    <property type="match status" value="1"/>
</dbReference>
<sequence>MVWPANLPDLNPIENIWRLLKHRVGKRFPKTEAEVRQYIEEEWAKLKLEDFQKYISSMRERCQAVLNANSSHTKW</sequence>
<keyword evidence="2" id="KW-1185">Reference proteome</keyword>
<evidence type="ECO:0000313" key="1">
    <source>
        <dbReference type="EMBL" id="KAF2186788.1"/>
    </source>
</evidence>
<proteinExistence type="predicted"/>
<reference evidence="1" key="1">
    <citation type="journal article" date="2020" name="Stud. Mycol.">
        <title>101 Dothideomycetes genomes: a test case for predicting lifestyles and emergence of pathogens.</title>
        <authorList>
            <person name="Haridas S."/>
            <person name="Albert R."/>
            <person name="Binder M."/>
            <person name="Bloem J."/>
            <person name="Labutti K."/>
            <person name="Salamov A."/>
            <person name="Andreopoulos B."/>
            <person name="Baker S."/>
            <person name="Barry K."/>
            <person name="Bills G."/>
            <person name="Bluhm B."/>
            <person name="Cannon C."/>
            <person name="Castanera R."/>
            <person name="Culley D."/>
            <person name="Daum C."/>
            <person name="Ezra D."/>
            <person name="Gonzalez J."/>
            <person name="Henrissat B."/>
            <person name="Kuo A."/>
            <person name="Liang C."/>
            <person name="Lipzen A."/>
            <person name="Lutzoni F."/>
            <person name="Magnuson J."/>
            <person name="Mondo S."/>
            <person name="Nolan M."/>
            <person name="Ohm R."/>
            <person name="Pangilinan J."/>
            <person name="Park H.-J."/>
            <person name="Ramirez L."/>
            <person name="Alfaro M."/>
            <person name="Sun H."/>
            <person name="Tritt A."/>
            <person name="Yoshinaga Y."/>
            <person name="Zwiers L.-H."/>
            <person name="Turgeon B."/>
            <person name="Goodwin S."/>
            <person name="Spatafora J."/>
            <person name="Crous P."/>
            <person name="Grigoriev I."/>
        </authorList>
    </citation>
    <scope>NUCLEOTIDE SEQUENCE</scope>
    <source>
        <strain evidence="1">CBS 207.26</strain>
    </source>
</reference>
<name>A0A6A6E8F4_9PEZI</name>
<dbReference type="EMBL" id="ML994628">
    <property type="protein sequence ID" value="KAF2186788.1"/>
    <property type="molecule type" value="Genomic_DNA"/>
</dbReference>
<dbReference type="GO" id="GO:0003676">
    <property type="term" value="F:nucleic acid binding"/>
    <property type="evidence" value="ECO:0007669"/>
    <property type="project" value="InterPro"/>
</dbReference>
<dbReference type="InterPro" id="IPR036397">
    <property type="entry name" value="RNaseH_sf"/>
</dbReference>
<gene>
    <name evidence="1" type="ORF">K469DRAFT_772348</name>
</gene>